<dbReference type="Gene3D" id="1.10.510.10">
    <property type="entry name" value="Transferase(Phosphotransferase) domain 1"/>
    <property type="match status" value="1"/>
</dbReference>
<dbReference type="OrthoDB" id="1923451at2759"/>
<feature type="domain" description="Protein kinase" evidence="2">
    <location>
        <begin position="1"/>
        <end position="156"/>
    </location>
</feature>
<dbReference type="InterPro" id="IPR000719">
    <property type="entry name" value="Prot_kinase_dom"/>
</dbReference>
<dbReference type="AlphaFoldDB" id="A0A7J7C3L5"/>
<protein>
    <submittedName>
        <fullName evidence="3">LRR receptor-like serine/threonine-protein kinase</fullName>
    </submittedName>
</protein>
<name>A0A7J7C3L5_TRIWF</name>
<dbReference type="GO" id="GO:0016020">
    <property type="term" value="C:membrane"/>
    <property type="evidence" value="ECO:0007669"/>
    <property type="project" value="TreeGrafter"/>
</dbReference>
<dbReference type="PANTHER" id="PTHR48055:SF57">
    <property type="entry name" value="PROTEIN KINASE DOMAIN-CONTAINING PROTEIN"/>
    <property type="match status" value="1"/>
</dbReference>
<dbReference type="EMBL" id="JAAARO010000021">
    <property type="protein sequence ID" value="KAF5728734.1"/>
    <property type="molecule type" value="Genomic_DNA"/>
</dbReference>
<sequence length="156" mass="17745">MTAFRATTIWTFLNRLKIVLDVASALEYLHYGYSTTIMHCDIKPSNVLLNESMVAHLSDFGIAKLLGEGQSLMLTQILTIIGYMAPDYGSEGKRSRKGDVYSFGILLMETSTRKKPMDEIFSWGHELKAVGWRFDIVEVVDSNLLQQKEMHFAEME</sequence>
<keyword evidence="1" id="KW-0732">Signal</keyword>
<organism evidence="3 4">
    <name type="scientific">Tripterygium wilfordii</name>
    <name type="common">Thunder God vine</name>
    <dbReference type="NCBI Taxonomy" id="458696"/>
    <lineage>
        <taxon>Eukaryota</taxon>
        <taxon>Viridiplantae</taxon>
        <taxon>Streptophyta</taxon>
        <taxon>Embryophyta</taxon>
        <taxon>Tracheophyta</taxon>
        <taxon>Spermatophyta</taxon>
        <taxon>Magnoliopsida</taxon>
        <taxon>eudicotyledons</taxon>
        <taxon>Gunneridae</taxon>
        <taxon>Pentapetalae</taxon>
        <taxon>rosids</taxon>
        <taxon>fabids</taxon>
        <taxon>Celastrales</taxon>
        <taxon>Celastraceae</taxon>
        <taxon>Tripterygium</taxon>
    </lineage>
</organism>
<dbReference type="InParanoid" id="A0A7J7C3L5"/>
<dbReference type="PROSITE" id="PS00108">
    <property type="entry name" value="PROTEIN_KINASE_ST"/>
    <property type="match status" value="1"/>
</dbReference>
<keyword evidence="3" id="KW-0808">Transferase</keyword>
<dbReference type="PROSITE" id="PS50011">
    <property type="entry name" value="PROTEIN_KINASE_DOM"/>
    <property type="match status" value="1"/>
</dbReference>
<evidence type="ECO:0000313" key="4">
    <source>
        <dbReference type="Proteomes" id="UP000593562"/>
    </source>
</evidence>
<dbReference type="GO" id="GO:0005524">
    <property type="term" value="F:ATP binding"/>
    <property type="evidence" value="ECO:0007669"/>
    <property type="project" value="InterPro"/>
</dbReference>
<feature type="chain" id="PRO_5029574130" evidence="1">
    <location>
        <begin position="26"/>
        <end position="156"/>
    </location>
</feature>
<reference evidence="3 4" key="1">
    <citation type="journal article" date="2020" name="Nat. Commun.">
        <title>Genome of Tripterygium wilfordii and identification of cytochrome P450 involved in triptolide biosynthesis.</title>
        <authorList>
            <person name="Tu L."/>
            <person name="Su P."/>
            <person name="Zhang Z."/>
            <person name="Gao L."/>
            <person name="Wang J."/>
            <person name="Hu T."/>
            <person name="Zhou J."/>
            <person name="Zhang Y."/>
            <person name="Zhao Y."/>
            <person name="Liu Y."/>
            <person name="Song Y."/>
            <person name="Tong Y."/>
            <person name="Lu Y."/>
            <person name="Yang J."/>
            <person name="Xu C."/>
            <person name="Jia M."/>
            <person name="Peters R.J."/>
            <person name="Huang L."/>
            <person name="Gao W."/>
        </authorList>
    </citation>
    <scope>NUCLEOTIDE SEQUENCE [LARGE SCALE GENOMIC DNA]</scope>
    <source>
        <strain evidence="4">cv. XIE 37</strain>
        <tissue evidence="3">Leaf</tissue>
    </source>
</reference>
<accession>A0A7J7C3L5</accession>
<evidence type="ECO:0000313" key="3">
    <source>
        <dbReference type="EMBL" id="KAF5728734.1"/>
    </source>
</evidence>
<dbReference type="InterPro" id="IPR008271">
    <property type="entry name" value="Ser/Thr_kinase_AS"/>
</dbReference>
<dbReference type="GO" id="GO:0004672">
    <property type="term" value="F:protein kinase activity"/>
    <property type="evidence" value="ECO:0007669"/>
    <property type="project" value="InterPro"/>
</dbReference>
<dbReference type="PANTHER" id="PTHR48055">
    <property type="entry name" value="LEUCINE-RICH REPEAT RECEPTOR PROTEIN KINASE EMS1"/>
    <property type="match status" value="1"/>
</dbReference>
<dbReference type="InterPro" id="IPR011009">
    <property type="entry name" value="Kinase-like_dom_sf"/>
</dbReference>
<proteinExistence type="predicted"/>
<dbReference type="InterPro" id="IPR051564">
    <property type="entry name" value="LRR_receptor-like_kinase"/>
</dbReference>
<keyword evidence="3" id="KW-0675">Receptor</keyword>
<keyword evidence="3" id="KW-0418">Kinase</keyword>
<gene>
    <name evidence="3" type="ORF">HS088_TW21G00886</name>
</gene>
<keyword evidence="4" id="KW-1185">Reference proteome</keyword>
<dbReference type="Proteomes" id="UP000593562">
    <property type="component" value="Unassembled WGS sequence"/>
</dbReference>
<evidence type="ECO:0000256" key="1">
    <source>
        <dbReference type="SAM" id="SignalP"/>
    </source>
</evidence>
<feature type="signal peptide" evidence="1">
    <location>
        <begin position="1"/>
        <end position="25"/>
    </location>
</feature>
<dbReference type="Pfam" id="PF00069">
    <property type="entry name" value="Pkinase"/>
    <property type="match status" value="1"/>
</dbReference>
<dbReference type="SUPFAM" id="SSF56112">
    <property type="entry name" value="Protein kinase-like (PK-like)"/>
    <property type="match status" value="1"/>
</dbReference>
<evidence type="ECO:0000259" key="2">
    <source>
        <dbReference type="PROSITE" id="PS50011"/>
    </source>
</evidence>
<comment type="caution">
    <text evidence="3">The sequence shown here is derived from an EMBL/GenBank/DDBJ whole genome shotgun (WGS) entry which is preliminary data.</text>
</comment>